<organism evidence="1 2">
    <name type="scientific">Polarella glacialis</name>
    <name type="common">Dinoflagellate</name>
    <dbReference type="NCBI Taxonomy" id="89957"/>
    <lineage>
        <taxon>Eukaryota</taxon>
        <taxon>Sar</taxon>
        <taxon>Alveolata</taxon>
        <taxon>Dinophyceae</taxon>
        <taxon>Suessiales</taxon>
        <taxon>Suessiaceae</taxon>
        <taxon>Polarella</taxon>
    </lineage>
</organism>
<dbReference type="EMBL" id="CAJNNV010008262">
    <property type="protein sequence ID" value="CAE8595975.1"/>
    <property type="molecule type" value="Genomic_DNA"/>
</dbReference>
<dbReference type="Proteomes" id="UP000654075">
    <property type="component" value="Unassembled WGS sequence"/>
</dbReference>
<feature type="non-terminal residue" evidence="1">
    <location>
        <position position="1"/>
    </location>
</feature>
<evidence type="ECO:0000313" key="2">
    <source>
        <dbReference type="Proteomes" id="UP000654075"/>
    </source>
</evidence>
<keyword evidence="2" id="KW-1185">Reference proteome</keyword>
<protein>
    <submittedName>
        <fullName evidence="1">Uncharacterized protein</fullName>
    </submittedName>
</protein>
<dbReference type="AlphaFoldDB" id="A0A813EAL8"/>
<accession>A0A813EAL8</accession>
<sequence length="85" mass="9208">VCDTQDWIHVDTRNVTASDGTSRSYNFAVIGNPCKHPEELQKPFQDAFGRGTDTLARDAPELSCGDNGELQGAPISDYGYVTSLS</sequence>
<comment type="caution">
    <text evidence="1">The sequence shown here is derived from an EMBL/GenBank/DDBJ whole genome shotgun (WGS) entry which is preliminary data.</text>
</comment>
<proteinExistence type="predicted"/>
<evidence type="ECO:0000313" key="1">
    <source>
        <dbReference type="EMBL" id="CAE8595975.1"/>
    </source>
</evidence>
<name>A0A813EAL8_POLGL</name>
<feature type="non-terminal residue" evidence="1">
    <location>
        <position position="85"/>
    </location>
</feature>
<reference evidence="1" key="1">
    <citation type="submission" date="2021-02" db="EMBL/GenBank/DDBJ databases">
        <authorList>
            <person name="Dougan E. K."/>
            <person name="Rhodes N."/>
            <person name="Thang M."/>
            <person name="Chan C."/>
        </authorList>
    </citation>
    <scope>NUCLEOTIDE SEQUENCE</scope>
</reference>
<gene>
    <name evidence="1" type="ORF">PGLA1383_LOCUS14455</name>
</gene>